<keyword evidence="2" id="KW-1185">Reference proteome</keyword>
<sequence>MSDGLISARFSDLHSIAGGLQNAMSQHEQSLDDQRHEALRSQDFWGGQNNEEMYAAVMQDRKIADEDIQRGQNQSRATNTTADGYQDCVTQCSALFS</sequence>
<dbReference type="InterPro" id="IPR036689">
    <property type="entry name" value="ESAT-6-like_sf"/>
</dbReference>
<gene>
    <name evidence="1" type="ORF">SD37_30220</name>
</gene>
<dbReference type="Proteomes" id="UP000093695">
    <property type="component" value="Chromosome"/>
</dbReference>
<dbReference type="STRING" id="31958.SD37_30220"/>
<dbReference type="AlphaFoldDB" id="A0A193C4U4"/>
<evidence type="ECO:0000313" key="1">
    <source>
        <dbReference type="EMBL" id="ANN19474.1"/>
    </source>
</evidence>
<reference evidence="1 2" key="1">
    <citation type="journal article" date="2015" name="Genome Announc.">
        <title>Draft Genome Sequence of Norvancomycin-Producing Strain Amycolatopsis orientalis CPCC200066.</title>
        <authorList>
            <person name="Lei X."/>
            <person name="Yuan F."/>
            <person name="Shi Y."/>
            <person name="Li X."/>
            <person name="Wang L."/>
            <person name="Hong B."/>
        </authorList>
    </citation>
    <scope>NUCLEOTIDE SEQUENCE [LARGE SCALE GENOMIC DNA]</scope>
    <source>
        <strain evidence="1 2">B-37</strain>
    </source>
</reference>
<evidence type="ECO:0000313" key="2">
    <source>
        <dbReference type="Proteomes" id="UP000093695"/>
    </source>
</evidence>
<protein>
    <submittedName>
        <fullName evidence="1">Uncharacterized protein</fullName>
    </submittedName>
</protein>
<dbReference type="RefSeq" id="WP_044855506.1">
    <property type="nucleotide sequence ID" value="NZ_CP016174.1"/>
</dbReference>
<proteinExistence type="predicted"/>
<dbReference type="KEGG" id="aori:SD37_30220"/>
<name>A0A193C4U4_AMYOR</name>
<dbReference type="EMBL" id="CP016174">
    <property type="protein sequence ID" value="ANN19474.1"/>
    <property type="molecule type" value="Genomic_DNA"/>
</dbReference>
<accession>A0A193C4U4</accession>
<dbReference type="SUPFAM" id="SSF140453">
    <property type="entry name" value="EsxAB dimer-like"/>
    <property type="match status" value="1"/>
</dbReference>
<organism evidence="1 2">
    <name type="scientific">Amycolatopsis orientalis</name>
    <name type="common">Nocardia orientalis</name>
    <dbReference type="NCBI Taxonomy" id="31958"/>
    <lineage>
        <taxon>Bacteria</taxon>
        <taxon>Bacillati</taxon>
        <taxon>Actinomycetota</taxon>
        <taxon>Actinomycetes</taxon>
        <taxon>Pseudonocardiales</taxon>
        <taxon>Pseudonocardiaceae</taxon>
        <taxon>Amycolatopsis</taxon>
    </lineage>
</organism>